<dbReference type="PROSITE" id="PS50043">
    <property type="entry name" value="HTH_LUXR_2"/>
    <property type="match status" value="1"/>
</dbReference>
<dbReference type="AlphaFoldDB" id="A0A9X2D983"/>
<sequence length="222" mass="23548">MSNSPVTVTLVDDHDLAVAGLESLLGSYESRVRLVDVRTALAHPEEVDVVLYEPMGQSAFSASMLRNLQTAAEAQAVVFSWAPGDQLPSTTATPYLSKAMTAAQLVVAMEDIVSGRGVPAPPQHTPAPVQEAAPEPAKLHTPTQPSGPAGSRLTPRELEILTLITAGLTNGEIGEQLGLSINSIKTYIRQAYRKIDVERRTQAVAWGMANGLVEDEDAALAV</sequence>
<comment type="caution">
    <text evidence="6">The sequence shown here is derived from an EMBL/GenBank/DDBJ whole genome shotgun (WGS) entry which is preliminary data.</text>
</comment>
<dbReference type="PANTHER" id="PTHR44688">
    <property type="entry name" value="DNA-BINDING TRANSCRIPTIONAL ACTIVATOR DEVR_DOSR"/>
    <property type="match status" value="1"/>
</dbReference>
<gene>
    <name evidence="6" type="ORF">M8330_14415</name>
</gene>
<dbReference type="GO" id="GO:0006355">
    <property type="term" value="P:regulation of DNA-templated transcription"/>
    <property type="evidence" value="ECO:0007669"/>
    <property type="project" value="InterPro"/>
</dbReference>
<evidence type="ECO:0000256" key="2">
    <source>
        <dbReference type="ARBA" id="ARBA00023125"/>
    </source>
</evidence>
<protein>
    <submittedName>
        <fullName evidence="6">Response regulator transcription factor</fullName>
    </submittedName>
</protein>
<organism evidence="6 7">
    <name type="scientific">Nocardioides bruguierae</name>
    <dbReference type="NCBI Taxonomy" id="2945102"/>
    <lineage>
        <taxon>Bacteria</taxon>
        <taxon>Bacillati</taxon>
        <taxon>Actinomycetota</taxon>
        <taxon>Actinomycetes</taxon>
        <taxon>Propionibacteriales</taxon>
        <taxon>Nocardioidaceae</taxon>
        <taxon>Nocardioides</taxon>
    </lineage>
</organism>
<evidence type="ECO:0000313" key="7">
    <source>
        <dbReference type="Proteomes" id="UP001139485"/>
    </source>
</evidence>
<feature type="region of interest" description="Disordered" evidence="4">
    <location>
        <begin position="118"/>
        <end position="152"/>
    </location>
</feature>
<dbReference type="Pfam" id="PF00196">
    <property type="entry name" value="GerE"/>
    <property type="match status" value="1"/>
</dbReference>
<dbReference type="InterPro" id="IPR000792">
    <property type="entry name" value="Tscrpt_reg_LuxR_C"/>
</dbReference>
<evidence type="ECO:0000313" key="6">
    <source>
        <dbReference type="EMBL" id="MCM0621485.1"/>
    </source>
</evidence>
<dbReference type="InterPro" id="IPR016032">
    <property type="entry name" value="Sig_transdc_resp-reg_C-effctor"/>
</dbReference>
<dbReference type="Proteomes" id="UP001139485">
    <property type="component" value="Unassembled WGS sequence"/>
</dbReference>
<dbReference type="PANTHER" id="PTHR44688:SF16">
    <property type="entry name" value="DNA-BINDING TRANSCRIPTIONAL ACTIVATOR DEVR_DOSR"/>
    <property type="match status" value="1"/>
</dbReference>
<accession>A0A9X2D983</accession>
<evidence type="ECO:0000256" key="1">
    <source>
        <dbReference type="ARBA" id="ARBA00023015"/>
    </source>
</evidence>
<dbReference type="CDD" id="cd06170">
    <property type="entry name" value="LuxR_C_like"/>
    <property type="match status" value="1"/>
</dbReference>
<reference evidence="6" key="1">
    <citation type="submission" date="2022-05" db="EMBL/GenBank/DDBJ databases">
        <authorList>
            <person name="Tuo L."/>
        </authorList>
    </citation>
    <scope>NUCLEOTIDE SEQUENCE</scope>
    <source>
        <strain evidence="6">BSK12Z-4</strain>
    </source>
</reference>
<keyword evidence="2" id="KW-0238">DNA-binding</keyword>
<keyword evidence="7" id="KW-1185">Reference proteome</keyword>
<dbReference type="GO" id="GO:0003677">
    <property type="term" value="F:DNA binding"/>
    <property type="evidence" value="ECO:0007669"/>
    <property type="project" value="UniProtKB-KW"/>
</dbReference>
<evidence type="ECO:0000259" key="5">
    <source>
        <dbReference type="PROSITE" id="PS50043"/>
    </source>
</evidence>
<feature type="domain" description="HTH luxR-type" evidence="5">
    <location>
        <begin position="146"/>
        <end position="211"/>
    </location>
</feature>
<dbReference type="Gene3D" id="3.40.50.2300">
    <property type="match status" value="1"/>
</dbReference>
<dbReference type="SUPFAM" id="SSF46894">
    <property type="entry name" value="C-terminal effector domain of the bipartite response regulators"/>
    <property type="match status" value="1"/>
</dbReference>
<evidence type="ECO:0000256" key="3">
    <source>
        <dbReference type="ARBA" id="ARBA00023163"/>
    </source>
</evidence>
<dbReference type="PRINTS" id="PR00038">
    <property type="entry name" value="HTHLUXR"/>
</dbReference>
<dbReference type="RefSeq" id="WP_250054906.1">
    <property type="nucleotide sequence ID" value="NZ_JAMJPH010000021.1"/>
</dbReference>
<evidence type="ECO:0000256" key="4">
    <source>
        <dbReference type="SAM" id="MobiDB-lite"/>
    </source>
</evidence>
<name>A0A9X2D983_9ACTN</name>
<keyword evidence="3" id="KW-0804">Transcription</keyword>
<dbReference type="SMART" id="SM00421">
    <property type="entry name" value="HTH_LUXR"/>
    <property type="match status" value="1"/>
</dbReference>
<proteinExistence type="predicted"/>
<feature type="compositionally biased region" description="Low complexity" evidence="4">
    <location>
        <begin position="126"/>
        <end position="136"/>
    </location>
</feature>
<keyword evidence="1" id="KW-0805">Transcription regulation</keyword>
<dbReference type="EMBL" id="JAMOIL010000018">
    <property type="protein sequence ID" value="MCM0621485.1"/>
    <property type="molecule type" value="Genomic_DNA"/>
</dbReference>